<keyword evidence="2" id="KW-1185">Reference proteome</keyword>
<sequence>MPVLATCGHGSYQCRLCPNNGHCCRCCHYAPEGHICAEERERRQEQERRQREEEKAKGRDSGLHCKHINNENGMPRSEKPLLPGA</sequence>
<name>A0A914HRT1_GLORO</name>
<feature type="region of interest" description="Disordered" evidence="1">
    <location>
        <begin position="40"/>
        <end position="85"/>
    </location>
</feature>
<dbReference type="Proteomes" id="UP000887572">
    <property type="component" value="Unplaced"/>
</dbReference>
<dbReference type="AlphaFoldDB" id="A0A914HRT1"/>
<feature type="compositionally biased region" description="Basic and acidic residues" evidence="1">
    <location>
        <begin position="40"/>
        <end position="63"/>
    </location>
</feature>
<proteinExistence type="predicted"/>
<organism evidence="2 3">
    <name type="scientific">Globodera rostochiensis</name>
    <name type="common">Golden nematode worm</name>
    <name type="synonym">Heterodera rostochiensis</name>
    <dbReference type="NCBI Taxonomy" id="31243"/>
    <lineage>
        <taxon>Eukaryota</taxon>
        <taxon>Metazoa</taxon>
        <taxon>Ecdysozoa</taxon>
        <taxon>Nematoda</taxon>
        <taxon>Chromadorea</taxon>
        <taxon>Rhabditida</taxon>
        <taxon>Tylenchina</taxon>
        <taxon>Tylenchomorpha</taxon>
        <taxon>Tylenchoidea</taxon>
        <taxon>Heteroderidae</taxon>
        <taxon>Heteroderinae</taxon>
        <taxon>Globodera</taxon>
    </lineage>
</organism>
<evidence type="ECO:0000313" key="2">
    <source>
        <dbReference type="Proteomes" id="UP000887572"/>
    </source>
</evidence>
<reference evidence="3" key="1">
    <citation type="submission" date="2022-11" db="UniProtKB">
        <authorList>
            <consortium name="WormBaseParasite"/>
        </authorList>
    </citation>
    <scope>IDENTIFICATION</scope>
</reference>
<dbReference type="WBParaSite" id="Gr19_v10_g3867.t1">
    <property type="protein sequence ID" value="Gr19_v10_g3867.t1"/>
    <property type="gene ID" value="Gr19_v10_g3867"/>
</dbReference>
<evidence type="ECO:0000313" key="3">
    <source>
        <dbReference type="WBParaSite" id="Gr19_v10_g3867.t1"/>
    </source>
</evidence>
<accession>A0A914HRT1</accession>
<protein>
    <submittedName>
        <fullName evidence="3">Uncharacterized protein</fullName>
    </submittedName>
</protein>
<evidence type="ECO:0000256" key="1">
    <source>
        <dbReference type="SAM" id="MobiDB-lite"/>
    </source>
</evidence>